<evidence type="ECO:0000256" key="21">
    <source>
        <dbReference type="ARBA" id="ARBA00093408"/>
    </source>
</evidence>
<keyword evidence="11 24" id="KW-0812">Transmembrane</keyword>
<keyword evidence="18" id="KW-0407">Ion channel</keyword>
<dbReference type="InterPro" id="IPR040445">
    <property type="entry name" value="Kir_TM"/>
</dbReference>
<evidence type="ECO:0000256" key="5">
    <source>
        <dbReference type="ARBA" id="ARBA00017057"/>
    </source>
</evidence>
<feature type="transmembrane region" description="Helical" evidence="24">
    <location>
        <begin position="1213"/>
        <end position="1231"/>
    </location>
</feature>
<dbReference type="GO" id="GO:0006465">
    <property type="term" value="P:signal peptide processing"/>
    <property type="evidence" value="ECO:0007669"/>
    <property type="project" value="InterPro"/>
</dbReference>
<evidence type="ECO:0000259" key="26">
    <source>
        <dbReference type="Pfam" id="PF02709"/>
    </source>
</evidence>
<dbReference type="Pfam" id="PF01007">
    <property type="entry name" value="IRK"/>
    <property type="match status" value="1"/>
</dbReference>
<keyword evidence="8" id="KW-0633">Potassium transport</keyword>
<dbReference type="SUPFAM" id="SSF81324">
    <property type="entry name" value="Voltage-gated potassium channels"/>
    <property type="match status" value="1"/>
</dbReference>
<feature type="transmembrane region" description="Helical" evidence="24">
    <location>
        <begin position="1562"/>
        <end position="1580"/>
    </location>
</feature>
<feature type="transmembrane region" description="Helical" evidence="24">
    <location>
        <begin position="1338"/>
        <end position="1360"/>
    </location>
</feature>
<dbReference type="InterPro" id="IPR016449">
    <property type="entry name" value="K_chnl_inward-rec_Kir"/>
</dbReference>
<keyword evidence="15 24" id="KW-1133">Transmembrane helix</keyword>
<reference evidence="29" key="1">
    <citation type="submission" date="2020-11" db="EMBL/GenBank/DDBJ databases">
        <authorList>
            <person name="Tran Van P."/>
        </authorList>
    </citation>
    <scope>NUCLEOTIDE SEQUENCE</scope>
</reference>
<evidence type="ECO:0000256" key="1">
    <source>
        <dbReference type="ARBA" id="ARBA00004477"/>
    </source>
</evidence>
<dbReference type="GO" id="GO:0004376">
    <property type="term" value="F:GPI mannosyltransferase activity"/>
    <property type="evidence" value="ECO:0007669"/>
    <property type="project" value="InterPro"/>
</dbReference>
<dbReference type="Gene3D" id="1.10.287.70">
    <property type="match status" value="1"/>
</dbReference>
<dbReference type="InterPro" id="IPR009582">
    <property type="entry name" value="Spc2/SPCS2"/>
</dbReference>
<evidence type="ECO:0000256" key="24">
    <source>
        <dbReference type="SAM" id="Phobius"/>
    </source>
</evidence>
<protein>
    <recommendedName>
        <fullName evidence="22">GPI alpha-1,4-mannosyltransferase I, catalytic subunit</fullName>
    </recommendedName>
    <alternativeName>
        <fullName evidence="20">GPI mannosyltransferase I</fullName>
    </alternativeName>
    <alternativeName>
        <fullName evidence="19">Phosphatidylinositol-glycan biosynthesis class M protein</fullName>
    </alternativeName>
    <alternativeName>
        <fullName evidence="5">Signal peptidase complex subunit 2</fullName>
    </alternativeName>
</protein>
<feature type="domain" description="Inward rectifier potassium channel C-terminal" evidence="28">
    <location>
        <begin position="354"/>
        <end position="481"/>
    </location>
</feature>
<comment type="function">
    <text evidence="21">Catalytic subunit of the glycosylphosphatidylinositol-mannosyltransferase I complex which catalyzes the transfer of the first mannose, via an alpha-1,4 bond from a dolichol-phosphate-mannose (Dol-P-Man) to the glucosaminyl acyl phosphatidylinositol (GlcN-(acyl)PI) intermediate to generate alpha-D-Man-(1-&gt;4)-alpha-D-GlcN-(1-&gt;6)-(1-radyl,2-acyl-sn-glycero-3-phospho)-2-acyl-inositol and participates in the sixth step of the glycosylphosphatidylinositol-anchor biosynthesis.</text>
</comment>
<evidence type="ECO:0000256" key="9">
    <source>
        <dbReference type="ARBA" id="ARBA00022676"/>
    </source>
</evidence>
<dbReference type="PRINTS" id="PR01320">
    <property type="entry name" value="KIRCHANNEL"/>
</dbReference>
<dbReference type="GO" id="GO:0006506">
    <property type="term" value="P:GPI anchor biosynthetic process"/>
    <property type="evidence" value="ECO:0007669"/>
    <property type="project" value="UniProtKB-UniPathway"/>
</dbReference>
<evidence type="ECO:0000256" key="12">
    <source>
        <dbReference type="ARBA" id="ARBA00022824"/>
    </source>
</evidence>
<evidence type="ECO:0000256" key="8">
    <source>
        <dbReference type="ARBA" id="ARBA00022538"/>
    </source>
</evidence>
<comment type="pathway">
    <text evidence="2">Glycolipid biosynthesis; glycosylphosphatidylinositol-anchor biosynthesis.</text>
</comment>
<evidence type="ECO:0000259" key="27">
    <source>
        <dbReference type="Pfam" id="PF13733"/>
    </source>
</evidence>
<comment type="similarity">
    <text evidence="4">Belongs to the PIGM family.</text>
</comment>
<keyword evidence="10" id="KW-0808">Transferase</keyword>
<evidence type="ECO:0000313" key="30">
    <source>
        <dbReference type="Proteomes" id="UP000678499"/>
    </source>
</evidence>
<gene>
    <name evidence="29" type="ORF">NMOB1V02_LOCUS8102</name>
</gene>
<keyword evidence="12" id="KW-0256">Endoplasmic reticulum</keyword>
<evidence type="ECO:0000259" key="28">
    <source>
        <dbReference type="Pfam" id="PF17655"/>
    </source>
</evidence>
<feature type="transmembrane region" description="Helical" evidence="24">
    <location>
        <begin position="279"/>
        <end position="297"/>
    </location>
</feature>
<dbReference type="GO" id="GO:0005787">
    <property type="term" value="C:signal peptidase complex"/>
    <property type="evidence" value="ECO:0007669"/>
    <property type="project" value="InterPro"/>
</dbReference>
<evidence type="ECO:0000256" key="14">
    <source>
        <dbReference type="ARBA" id="ARBA00022958"/>
    </source>
</evidence>
<feature type="transmembrane region" description="Helical" evidence="24">
    <location>
        <begin position="1423"/>
        <end position="1456"/>
    </location>
</feature>
<evidence type="ECO:0000256" key="13">
    <source>
        <dbReference type="ARBA" id="ARBA00022882"/>
    </source>
</evidence>
<evidence type="ECO:0000256" key="15">
    <source>
        <dbReference type="ARBA" id="ARBA00022989"/>
    </source>
</evidence>
<dbReference type="SUPFAM" id="SSF53448">
    <property type="entry name" value="Nucleotide-diphospho-sugar transferases"/>
    <property type="match status" value="1"/>
</dbReference>
<evidence type="ECO:0000256" key="22">
    <source>
        <dbReference type="ARBA" id="ARBA00093608"/>
    </source>
</evidence>
<feature type="transmembrane region" description="Helical" evidence="24">
    <location>
        <begin position="1468"/>
        <end position="1489"/>
    </location>
</feature>
<dbReference type="InterPro" id="IPR027995">
    <property type="entry name" value="Galactosyl_T_N"/>
</dbReference>
<accession>A0A7R9GH64</accession>
<dbReference type="Gene3D" id="2.60.40.1400">
    <property type="entry name" value="G protein-activated inward rectifier potassium channel 1"/>
    <property type="match status" value="1"/>
</dbReference>
<keyword evidence="16" id="KW-0406">Ion transport</keyword>
<evidence type="ECO:0000256" key="23">
    <source>
        <dbReference type="SAM" id="MobiDB-lite"/>
    </source>
</evidence>
<dbReference type="PANTHER" id="PTHR12886">
    <property type="entry name" value="PIG-M MANNOSYLTRANSFERASE"/>
    <property type="match status" value="1"/>
</dbReference>
<evidence type="ECO:0000256" key="11">
    <source>
        <dbReference type="ARBA" id="ARBA00022692"/>
    </source>
</evidence>
<dbReference type="InterPro" id="IPR013518">
    <property type="entry name" value="K_chnl_inward-rec_Kir_cyto"/>
</dbReference>
<evidence type="ECO:0000313" key="29">
    <source>
        <dbReference type="EMBL" id="CAD7280442.1"/>
    </source>
</evidence>
<dbReference type="FunFam" id="1.10.287.70:FF:000019">
    <property type="entry name" value="G protein-activated inward rectifier potassium channel 1"/>
    <property type="match status" value="1"/>
</dbReference>
<dbReference type="OrthoDB" id="3821113at2759"/>
<dbReference type="GO" id="GO:1990529">
    <property type="term" value="C:glycosylphosphatidylinositol-mannosyltransferase I complex"/>
    <property type="evidence" value="ECO:0007669"/>
    <property type="project" value="TreeGrafter"/>
</dbReference>
<keyword evidence="14" id="KW-0630">Potassium</keyword>
<feature type="region of interest" description="Disordered" evidence="23">
    <location>
        <begin position="1"/>
        <end position="26"/>
    </location>
</feature>
<dbReference type="InterPro" id="IPR027791">
    <property type="entry name" value="Galactosyl_T_C"/>
</dbReference>
<dbReference type="SUPFAM" id="SSF81296">
    <property type="entry name" value="E set domains"/>
    <property type="match status" value="1"/>
</dbReference>
<feature type="transmembrane region" description="Helical" evidence="24">
    <location>
        <begin position="1729"/>
        <end position="1751"/>
    </location>
</feature>
<dbReference type="Gene3D" id="3.90.550.10">
    <property type="entry name" value="Spore Coat Polysaccharide Biosynthesis Protein SpsA, Chain A"/>
    <property type="match status" value="1"/>
</dbReference>
<evidence type="ECO:0000256" key="17">
    <source>
        <dbReference type="ARBA" id="ARBA00023136"/>
    </source>
</evidence>
<dbReference type="Pfam" id="PF17655">
    <property type="entry name" value="IRK_C"/>
    <property type="match status" value="1"/>
</dbReference>
<comment type="subcellular location">
    <subcellularLocation>
        <location evidence="1">Endoplasmic reticulum membrane</location>
        <topology evidence="1">Multi-pass membrane protein</topology>
    </subcellularLocation>
</comment>
<dbReference type="GO" id="GO:0051751">
    <property type="term" value="F:alpha-1,4-mannosyltransferase activity"/>
    <property type="evidence" value="ECO:0007669"/>
    <property type="project" value="InterPro"/>
</dbReference>
<evidence type="ECO:0000256" key="10">
    <source>
        <dbReference type="ARBA" id="ARBA00022679"/>
    </source>
</evidence>
<dbReference type="GO" id="GO:0034702">
    <property type="term" value="C:monoatomic ion channel complex"/>
    <property type="evidence" value="ECO:0007669"/>
    <property type="project" value="UniProtKB-KW"/>
</dbReference>
<evidence type="ECO:0000256" key="16">
    <source>
        <dbReference type="ARBA" id="ARBA00023065"/>
    </source>
</evidence>
<feature type="transmembrane region" description="Helical" evidence="24">
    <location>
        <begin position="1381"/>
        <end position="1403"/>
    </location>
</feature>
<dbReference type="EMBL" id="CAJPEX010002177">
    <property type="protein sequence ID" value="CAG0920594.1"/>
    <property type="molecule type" value="Genomic_DNA"/>
</dbReference>
<keyword evidence="6" id="KW-0813">Transport</keyword>
<dbReference type="InterPro" id="IPR041647">
    <property type="entry name" value="IRK_C"/>
</dbReference>
<dbReference type="UniPathway" id="UPA00196"/>
<feature type="transmembrane region" description="Helical" evidence="24">
    <location>
        <begin position="1295"/>
        <end position="1318"/>
    </location>
</feature>
<keyword evidence="13" id="KW-0851">Voltage-gated channel</keyword>
<dbReference type="EMBL" id="OA884214">
    <property type="protein sequence ID" value="CAD7280442.1"/>
    <property type="molecule type" value="Genomic_DNA"/>
</dbReference>
<evidence type="ECO:0000256" key="2">
    <source>
        <dbReference type="ARBA" id="ARBA00004687"/>
    </source>
</evidence>
<dbReference type="Pfam" id="PF13733">
    <property type="entry name" value="Glyco_transf_7N"/>
    <property type="match status" value="1"/>
</dbReference>
<organism evidence="29">
    <name type="scientific">Notodromas monacha</name>
    <dbReference type="NCBI Taxonomy" id="399045"/>
    <lineage>
        <taxon>Eukaryota</taxon>
        <taxon>Metazoa</taxon>
        <taxon>Ecdysozoa</taxon>
        <taxon>Arthropoda</taxon>
        <taxon>Crustacea</taxon>
        <taxon>Oligostraca</taxon>
        <taxon>Ostracoda</taxon>
        <taxon>Podocopa</taxon>
        <taxon>Podocopida</taxon>
        <taxon>Cypridocopina</taxon>
        <taxon>Cypridoidea</taxon>
        <taxon>Cyprididae</taxon>
        <taxon>Notodromas</taxon>
    </lineage>
</organism>
<feature type="transmembrane region" description="Helical" evidence="24">
    <location>
        <begin position="1592"/>
        <end position="1610"/>
    </location>
</feature>
<feature type="domain" description="Galactosyltransferase C-terminal" evidence="26">
    <location>
        <begin position="2062"/>
        <end position="2138"/>
    </location>
</feature>
<evidence type="ECO:0000256" key="7">
    <source>
        <dbReference type="ARBA" id="ARBA00022502"/>
    </source>
</evidence>
<proteinExistence type="inferred from homology"/>
<name>A0A7R9GH64_9CRUS</name>
<dbReference type="PANTHER" id="PTHR12886:SF0">
    <property type="entry name" value="GPI MANNOSYLTRANSFERASE 1"/>
    <property type="match status" value="1"/>
</dbReference>
<keyword evidence="9" id="KW-0328">Glycosyltransferase</keyword>
<dbReference type="InterPro" id="IPR029044">
    <property type="entry name" value="Nucleotide-diphossugar_trans"/>
</dbReference>
<comment type="similarity">
    <text evidence="3">Belongs to the SPCS2 family.</text>
</comment>
<dbReference type="Pfam" id="PF05007">
    <property type="entry name" value="Mannosyl_trans"/>
    <property type="match status" value="1"/>
</dbReference>
<evidence type="ECO:0000256" key="20">
    <source>
        <dbReference type="ARBA" id="ARBA00032997"/>
    </source>
</evidence>
<dbReference type="Pfam" id="PF06703">
    <property type="entry name" value="SPC25"/>
    <property type="match status" value="1"/>
</dbReference>
<feature type="domain" description="Galactosyltransferase N-terminal" evidence="27">
    <location>
        <begin position="1921"/>
        <end position="2058"/>
    </location>
</feature>
<feature type="domain" description="Potassium channel inwardly rectifying transmembrane" evidence="25">
    <location>
        <begin position="206"/>
        <end position="347"/>
    </location>
</feature>
<feature type="transmembrane region" description="Helical" evidence="24">
    <location>
        <begin position="317"/>
        <end position="342"/>
    </location>
</feature>
<evidence type="ECO:0000256" key="19">
    <source>
        <dbReference type="ARBA" id="ARBA00031139"/>
    </source>
</evidence>
<keyword evidence="17 24" id="KW-0472">Membrane</keyword>
<dbReference type="CDD" id="cd00899">
    <property type="entry name" value="b4GalT"/>
    <property type="match status" value="1"/>
</dbReference>
<feature type="transmembrane region" description="Helical" evidence="24">
    <location>
        <begin position="1495"/>
        <end position="1514"/>
    </location>
</feature>
<dbReference type="Pfam" id="PF02709">
    <property type="entry name" value="Glyco_transf_7C"/>
    <property type="match status" value="1"/>
</dbReference>
<feature type="transmembrane region" description="Helical" evidence="24">
    <location>
        <begin position="241"/>
        <end position="267"/>
    </location>
</feature>
<dbReference type="InterPro" id="IPR014756">
    <property type="entry name" value="Ig_E-set"/>
</dbReference>
<sequence length="2216" mass="251924">MMSSSAVDPIGQKVMLEKKHSKSGSDVMIQVRKSSRKRTTMKRIEDQTPDDDNYVETMLKRIDKAKYNPDPALLRAIEENHLHINLHRLEFHPEKHRDHNLARILRDTGLSGLPLAQRTIKELEEESIEVNTLMPHVLCLNDKDAREIFASVRHLVVAADESTRSRKEEPGKHQKNRMLFSIFGEKPGPTKSKSRLSTLLIRKRVVLKNGKINTRPIRIMNESSHYFSDLFTTLVDAKWRWTLLAFTCSFFLSWLFFAAIWFGIAYLHEDLAIGDRPEEFVPCVVGITSFSTAFLFSVETQHTIGYGTRAPTEQCTIAALTVCIQSIVGMMIQAFMVGIIFTKLSIPTKRAKTLTFSKCAVICKHDGYLTFMCRVGDMRTSQIIEAHTRAQVIRRRVTAENEILPFEQKEIAIGPDHGEDRLFLIWPQILMHRINKDSPFYFMDARDFQKARFEIVVILEGVVQSTSSTVQARGSYLPHEVFSNPGQGENYFGSVRLGEKAITKIMLDLDRHELPMGVTGGADLKVESTNSLIEKILSAELSLRHSSPTIRALDNSLMESSRLMLEHENVKGILEIMYAWHQKTDREVPRLPFYDSFLDIVVSRSATCAVAELVGLLYFAGMAKKSKLSLTNPLCQLVVQRLEEIIKTTGTLGISDDEMGILCTSLHKMNHILRSTEVGNFMLKYVKQSVADFHSSKLYGVTSCCKLLRHSRVSSDDVCSVISDAIIQRGGTLNVTQLYHLTAVLTNVNYFVPDVFEVIESHLKEILCSTVITGNSEHRRLHSSVLVRPKDIQGILWTAAAVGKSFGRSLTDLIVDYFISMINRDGINSVNRTVYLDAVYCLVMMGFHYEDLERRLINPACVLALKKERKGRLLTKVLTIENAIKLESAHSSFEVSRLVSPADVPFRSVFKDVESRPLLKSLYDTLCAYRKKSNVPQPEYGCVPVFPVPGISSAGLELTFDGSLSGRYLIEVLDDTNTTRPFGTPTGLMKLKLRLAKKSYVSLTVLTEKEIAGDRKQLLQLVLSGSGGYQLHNLAGQGKSDSSDIHLMSSMNSGSYKRGDRSQDFNRHQYDPKKLSFIQRNPRRFVTVFTTVSLLIFFSKPIYDIFIKPLVEDPEERKRRLFRRDHPENFSYPKLRFQAGVGILVRFAFVLYGMYQDAHMLVKYTDVDYKVFTDASRHVVNGRSPFERHTYRYTPLVAWMLVPNILLDPLWGKVIFSLADVACGFFIYVLVKSELLREQKYQNIEWISVKAACLWLYNPLTIVVSTRGSADSIPSLLVLLTLVCLRGRSVKLAGVAFGLAVHFKIYPIIYSLPIFLSLRSNPNRVTWSDFWKWNRTQITFVGLSLLTFAGLFILCYSLYGRVFINEAFLYHVTRRDTRHNFSVYFYLLYITPQIRSLMSVLLFSPQLMILGYTSVAFCSPNKLYLGLFILTAVFVTFNKVVTSQYFLWYLVLIPLIAHKLEMTKAHSAVLFTIWGFAQLSWLMPAYFLEFEGRNVFFYLWVEGLAFLCANVGILSKIINNSKPVTKIDKWDGAAVKNALDDAAKEMFANEFEYAENTKLIDVRLWICFLACVVAGFALGYDYLFPFPASKLVLVSCVSIYFLFMILLTVYTNYCEKNIFCVFEEKDPAGMDPPTKWQLSSFLKRFDDMYTLTIAVLDGPSGKGRESSVTRSVANFFDENGVLVAELFEKEIRKMHDSLNAERKRKGVPFQRDPPANLRIEVSRSGKAKLTWGVVLLCCFWWIFVFILILIASAPQFLRLRRIGLEDAQIITDAQQELLLNSELDTATVDLSIPVRLSNVGPKDNLRTAFLPSFTTGKPVLIARDSFAANAISFKIEPLLDRKAPSLEENAHQVMSMLVQRSVVDVIQRAQAAMKGGASVAASNDCSVAAGTSDGEEFTPCDLDKFVDDNGRLLPYFGFRDCPSVPETLVTERSVNLSSTYSYDRVVLNERLESAGVLPGGEWIPRRCISRHKVAVVIPYRDRATHLVTLLKELHSLLQSQQLHYKIIVVEQAGDELFNKGKLMNAAFLTALRSAWWDCFVFHDVDLIPEDGRNMYSCPQRPRHLSVAVDKLNYTLPYHYLMGGVVAFRTEHFLKLNGYSNLYWGWGGEDDDMGRRVLQTWSTIDRPLKRFGRYKMLPHVKRRSSMPTATQRLLITAGVRRRLDGLNSSNFTLVEKEEVQRAYTRYLINVGRPPEIILKLAEIQRRQDALNRKSWRG</sequence>
<evidence type="ECO:0000256" key="3">
    <source>
        <dbReference type="ARBA" id="ARBA00007324"/>
    </source>
</evidence>
<evidence type="ECO:0000259" key="25">
    <source>
        <dbReference type="Pfam" id="PF01007"/>
    </source>
</evidence>
<evidence type="ECO:0000256" key="4">
    <source>
        <dbReference type="ARBA" id="ARBA00011071"/>
    </source>
</evidence>
<dbReference type="Proteomes" id="UP000678499">
    <property type="component" value="Unassembled WGS sequence"/>
</dbReference>
<dbReference type="InterPro" id="IPR007704">
    <property type="entry name" value="PIG-M"/>
</dbReference>
<evidence type="ECO:0000256" key="18">
    <source>
        <dbReference type="ARBA" id="ARBA00023303"/>
    </source>
</evidence>
<keyword evidence="7" id="KW-0337">GPI-anchor biosynthesis</keyword>
<evidence type="ECO:0000256" key="6">
    <source>
        <dbReference type="ARBA" id="ARBA00022448"/>
    </source>
</evidence>
<dbReference type="GO" id="GO:0005242">
    <property type="term" value="F:inward rectifier potassium channel activity"/>
    <property type="evidence" value="ECO:0007669"/>
    <property type="project" value="InterPro"/>
</dbReference>
<keyword evidence="30" id="KW-1185">Reference proteome</keyword>